<organism evidence="1 2">
    <name type="scientific">Morus notabilis</name>
    <dbReference type="NCBI Taxonomy" id="981085"/>
    <lineage>
        <taxon>Eukaryota</taxon>
        <taxon>Viridiplantae</taxon>
        <taxon>Streptophyta</taxon>
        <taxon>Embryophyta</taxon>
        <taxon>Tracheophyta</taxon>
        <taxon>Spermatophyta</taxon>
        <taxon>Magnoliopsida</taxon>
        <taxon>eudicotyledons</taxon>
        <taxon>Gunneridae</taxon>
        <taxon>Pentapetalae</taxon>
        <taxon>rosids</taxon>
        <taxon>fabids</taxon>
        <taxon>Rosales</taxon>
        <taxon>Moraceae</taxon>
        <taxon>Moreae</taxon>
        <taxon>Morus</taxon>
    </lineage>
</organism>
<dbReference type="Proteomes" id="UP000030645">
    <property type="component" value="Unassembled WGS sequence"/>
</dbReference>
<protein>
    <submittedName>
        <fullName evidence="1">Uncharacterized protein</fullName>
    </submittedName>
</protein>
<name>W9RY46_9ROSA</name>
<accession>W9RY46</accession>
<proteinExistence type="predicted"/>
<gene>
    <name evidence="1" type="ORF">L484_004298</name>
</gene>
<dbReference type="AlphaFoldDB" id="W9RY46"/>
<evidence type="ECO:0000313" key="2">
    <source>
        <dbReference type="Proteomes" id="UP000030645"/>
    </source>
</evidence>
<sequence>MTIVFVGCRSQKPSAPIAASRRLNVAMVFLPRPNLLPRHCDKIGGYLLGYVPHHLLSRTDQQ</sequence>
<evidence type="ECO:0000313" key="1">
    <source>
        <dbReference type="EMBL" id="EXC02517.1"/>
    </source>
</evidence>
<dbReference type="EMBL" id="KE345359">
    <property type="protein sequence ID" value="EXC02517.1"/>
    <property type="molecule type" value="Genomic_DNA"/>
</dbReference>
<reference evidence="2" key="1">
    <citation type="submission" date="2013-01" db="EMBL/GenBank/DDBJ databases">
        <title>Draft Genome Sequence of a Mulberry Tree, Morus notabilis C.K. Schneid.</title>
        <authorList>
            <person name="He N."/>
            <person name="Zhao S."/>
        </authorList>
    </citation>
    <scope>NUCLEOTIDE SEQUENCE</scope>
</reference>
<keyword evidence="2" id="KW-1185">Reference proteome</keyword>